<dbReference type="HOGENOM" id="CLU_1510830_0_0_1"/>
<name>G9MUP4_HYPVG</name>
<dbReference type="EMBL" id="ABDF02000060">
    <property type="protein sequence ID" value="EHK21841.1"/>
    <property type="molecule type" value="Genomic_DNA"/>
</dbReference>
<sequence length="178" mass="19718">MSFAPQFTPIAAPDEPYPNGPALLSPAIICVSTCYPLAYLDSAPVLSEAITHENVHCLKMDLMWLWAVMLPTAPSTFRRLPPRLGGHLGVQRPSSAIKEALLVASDGIRGKAGGRHPTLMYEPNVPNGKYEQLVDDALKKLPLKRREVERLSRSDKDCDEELGSRHCLIEYHDTNETT</sequence>
<gene>
    <name evidence="1" type="ORF">TRIVIDRAFT_222691</name>
</gene>
<dbReference type="VEuPathDB" id="FungiDB:TRIVIDRAFT_222691"/>
<dbReference type="AlphaFoldDB" id="G9MUP4"/>
<proteinExistence type="predicted"/>
<evidence type="ECO:0000313" key="1">
    <source>
        <dbReference type="EMBL" id="EHK21841.1"/>
    </source>
</evidence>
<evidence type="ECO:0000313" key="2">
    <source>
        <dbReference type="Proteomes" id="UP000007115"/>
    </source>
</evidence>
<accession>G9MUP4</accession>
<dbReference type="STRING" id="413071.G9MUP4"/>
<dbReference type="InParanoid" id="G9MUP4"/>
<dbReference type="Proteomes" id="UP000007115">
    <property type="component" value="Unassembled WGS sequence"/>
</dbReference>
<dbReference type="GeneID" id="25791701"/>
<reference evidence="1 2" key="1">
    <citation type="journal article" date="2011" name="Genome Biol.">
        <title>Comparative genome sequence analysis underscores mycoparasitism as the ancestral life style of Trichoderma.</title>
        <authorList>
            <person name="Kubicek C.P."/>
            <person name="Herrera-Estrella A."/>
            <person name="Seidl-Seiboth V."/>
            <person name="Martinez D.A."/>
            <person name="Druzhinina I.S."/>
            <person name="Thon M."/>
            <person name="Zeilinger S."/>
            <person name="Casas-Flores S."/>
            <person name="Horwitz B.A."/>
            <person name="Mukherjee P.K."/>
            <person name="Mukherjee M."/>
            <person name="Kredics L."/>
            <person name="Alcaraz L.D."/>
            <person name="Aerts A."/>
            <person name="Antal Z."/>
            <person name="Atanasova L."/>
            <person name="Cervantes-Badillo M.G."/>
            <person name="Challacombe J."/>
            <person name="Chertkov O."/>
            <person name="McCluskey K."/>
            <person name="Coulpier F."/>
            <person name="Deshpande N."/>
            <person name="von Doehren H."/>
            <person name="Ebbole D.J."/>
            <person name="Esquivel-Naranjo E.U."/>
            <person name="Fekete E."/>
            <person name="Flipphi M."/>
            <person name="Glaser F."/>
            <person name="Gomez-Rodriguez E.Y."/>
            <person name="Gruber S."/>
            <person name="Han C."/>
            <person name="Henrissat B."/>
            <person name="Hermosa R."/>
            <person name="Hernandez-Onate M."/>
            <person name="Karaffa L."/>
            <person name="Kosti I."/>
            <person name="Le Crom S."/>
            <person name="Lindquist E."/>
            <person name="Lucas S."/>
            <person name="Luebeck M."/>
            <person name="Luebeck P.S."/>
            <person name="Margeot A."/>
            <person name="Metz B."/>
            <person name="Misra M."/>
            <person name="Nevalainen H."/>
            <person name="Omann M."/>
            <person name="Packer N."/>
            <person name="Perrone G."/>
            <person name="Uresti-Rivera E.E."/>
            <person name="Salamov A."/>
            <person name="Schmoll M."/>
            <person name="Seiboth B."/>
            <person name="Shapiro H."/>
            <person name="Sukno S."/>
            <person name="Tamayo-Ramos J.A."/>
            <person name="Tisch D."/>
            <person name="Wiest A."/>
            <person name="Wilkinson H.H."/>
            <person name="Zhang M."/>
            <person name="Coutinho P.M."/>
            <person name="Kenerley C.M."/>
            <person name="Monte E."/>
            <person name="Baker S.E."/>
            <person name="Grigoriev I.V."/>
        </authorList>
    </citation>
    <scope>NUCLEOTIDE SEQUENCE [LARGE SCALE GENOMIC DNA]</scope>
    <source>
        <strain evidence="2">Gv29-8 / FGSC 10586</strain>
    </source>
</reference>
<organism evidence="1 2">
    <name type="scientific">Hypocrea virens (strain Gv29-8 / FGSC 10586)</name>
    <name type="common">Gliocladium virens</name>
    <name type="synonym">Trichoderma virens</name>
    <dbReference type="NCBI Taxonomy" id="413071"/>
    <lineage>
        <taxon>Eukaryota</taxon>
        <taxon>Fungi</taxon>
        <taxon>Dikarya</taxon>
        <taxon>Ascomycota</taxon>
        <taxon>Pezizomycotina</taxon>
        <taxon>Sordariomycetes</taxon>
        <taxon>Hypocreomycetidae</taxon>
        <taxon>Hypocreales</taxon>
        <taxon>Hypocreaceae</taxon>
        <taxon>Trichoderma</taxon>
    </lineage>
</organism>
<keyword evidence="2" id="KW-1185">Reference proteome</keyword>
<comment type="caution">
    <text evidence="1">The sequence shown here is derived from an EMBL/GenBank/DDBJ whole genome shotgun (WGS) entry which is preliminary data.</text>
</comment>
<protein>
    <submittedName>
        <fullName evidence="1">Uncharacterized protein</fullName>
    </submittedName>
</protein>
<dbReference type="RefSeq" id="XP_013956034.1">
    <property type="nucleotide sequence ID" value="XM_014100559.1"/>
</dbReference>